<sequence length="181" mass="20083">MASSSRQRRLASPGQDAQDLGRPAGGGVEGVGDPSPEEAARFSSKAVWPYYWIARVNARYLLRMEELLKQDGLDISRWRVLSSLREHGTLGVSEISEYCILKLNTTTKIVQRMVAEGLVETRSSRSDGRVTEVTLTPQGAQMALRAADAARIVFERSFADFEPSEIAQINGLLKRVFDRLV</sequence>
<evidence type="ECO:0000313" key="4">
    <source>
        <dbReference type="Proteomes" id="UP001597371"/>
    </source>
</evidence>
<accession>A0ABW5CIQ6</accession>
<reference evidence="4" key="1">
    <citation type="journal article" date="2019" name="Int. J. Syst. Evol. Microbiol.">
        <title>The Global Catalogue of Microorganisms (GCM) 10K type strain sequencing project: providing services to taxonomists for standard genome sequencing and annotation.</title>
        <authorList>
            <consortium name="The Broad Institute Genomics Platform"/>
            <consortium name="The Broad Institute Genome Sequencing Center for Infectious Disease"/>
            <person name="Wu L."/>
            <person name="Ma J."/>
        </authorList>
    </citation>
    <scope>NUCLEOTIDE SEQUENCE [LARGE SCALE GENOMIC DNA]</scope>
    <source>
        <strain evidence="4">ZS-35-S2</strain>
    </source>
</reference>
<evidence type="ECO:0000259" key="2">
    <source>
        <dbReference type="PROSITE" id="PS50995"/>
    </source>
</evidence>
<protein>
    <submittedName>
        <fullName evidence="3">MarR family winged helix-turn-helix transcriptional regulator</fullName>
    </submittedName>
</protein>
<organism evidence="3 4">
    <name type="scientific">Aureimonas populi</name>
    <dbReference type="NCBI Taxonomy" id="1701758"/>
    <lineage>
        <taxon>Bacteria</taxon>
        <taxon>Pseudomonadati</taxon>
        <taxon>Pseudomonadota</taxon>
        <taxon>Alphaproteobacteria</taxon>
        <taxon>Hyphomicrobiales</taxon>
        <taxon>Aurantimonadaceae</taxon>
        <taxon>Aureimonas</taxon>
    </lineage>
</organism>
<proteinExistence type="predicted"/>
<dbReference type="PANTHER" id="PTHR33164">
    <property type="entry name" value="TRANSCRIPTIONAL REGULATOR, MARR FAMILY"/>
    <property type="match status" value="1"/>
</dbReference>
<dbReference type="Gene3D" id="1.10.10.10">
    <property type="entry name" value="Winged helix-like DNA-binding domain superfamily/Winged helix DNA-binding domain"/>
    <property type="match status" value="1"/>
</dbReference>
<comment type="caution">
    <text evidence="3">The sequence shown here is derived from an EMBL/GenBank/DDBJ whole genome shotgun (WGS) entry which is preliminary data.</text>
</comment>
<dbReference type="Proteomes" id="UP001597371">
    <property type="component" value="Unassembled WGS sequence"/>
</dbReference>
<dbReference type="InterPro" id="IPR000835">
    <property type="entry name" value="HTH_MarR-typ"/>
</dbReference>
<evidence type="ECO:0000256" key="1">
    <source>
        <dbReference type="SAM" id="MobiDB-lite"/>
    </source>
</evidence>
<evidence type="ECO:0000313" key="3">
    <source>
        <dbReference type="EMBL" id="MFD2236561.1"/>
    </source>
</evidence>
<dbReference type="Pfam" id="PF12802">
    <property type="entry name" value="MarR_2"/>
    <property type="match status" value="1"/>
</dbReference>
<dbReference type="PROSITE" id="PS50995">
    <property type="entry name" value="HTH_MARR_2"/>
    <property type="match status" value="1"/>
</dbReference>
<dbReference type="SUPFAM" id="SSF46785">
    <property type="entry name" value="Winged helix' DNA-binding domain"/>
    <property type="match status" value="1"/>
</dbReference>
<dbReference type="InterPro" id="IPR039422">
    <property type="entry name" value="MarR/SlyA-like"/>
</dbReference>
<dbReference type="SMART" id="SM00347">
    <property type="entry name" value="HTH_MARR"/>
    <property type="match status" value="1"/>
</dbReference>
<dbReference type="EMBL" id="JBHUIJ010000004">
    <property type="protein sequence ID" value="MFD2236561.1"/>
    <property type="molecule type" value="Genomic_DNA"/>
</dbReference>
<dbReference type="RefSeq" id="WP_209737808.1">
    <property type="nucleotide sequence ID" value="NZ_CP072611.1"/>
</dbReference>
<gene>
    <name evidence="3" type="ORF">ACFSKQ_03660</name>
</gene>
<feature type="domain" description="HTH marR-type" evidence="2">
    <location>
        <begin position="46"/>
        <end position="178"/>
    </location>
</feature>
<name>A0ABW5CIQ6_9HYPH</name>
<dbReference type="InterPro" id="IPR036390">
    <property type="entry name" value="WH_DNA-bd_sf"/>
</dbReference>
<feature type="region of interest" description="Disordered" evidence="1">
    <location>
        <begin position="1"/>
        <end position="37"/>
    </location>
</feature>
<dbReference type="InterPro" id="IPR036388">
    <property type="entry name" value="WH-like_DNA-bd_sf"/>
</dbReference>
<dbReference type="PANTHER" id="PTHR33164:SF43">
    <property type="entry name" value="HTH-TYPE TRANSCRIPTIONAL REPRESSOR YETL"/>
    <property type="match status" value="1"/>
</dbReference>
<keyword evidence="4" id="KW-1185">Reference proteome</keyword>